<proteinExistence type="predicted"/>
<dbReference type="InterPro" id="IPR036390">
    <property type="entry name" value="WH_DNA-bd_sf"/>
</dbReference>
<accession>A0A6J5QT83</accession>
<evidence type="ECO:0000313" key="1">
    <source>
        <dbReference type="EMBL" id="CAB4187800.1"/>
    </source>
</evidence>
<dbReference type="EMBL" id="LR797113">
    <property type="protein sequence ID" value="CAB4187800.1"/>
    <property type="molecule type" value="Genomic_DNA"/>
</dbReference>
<gene>
    <name evidence="1" type="ORF">UFOVP1167_35</name>
</gene>
<organism evidence="1">
    <name type="scientific">uncultured Caudovirales phage</name>
    <dbReference type="NCBI Taxonomy" id="2100421"/>
    <lineage>
        <taxon>Viruses</taxon>
        <taxon>Duplodnaviria</taxon>
        <taxon>Heunggongvirae</taxon>
        <taxon>Uroviricota</taxon>
        <taxon>Caudoviricetes</taxon>
        <taxon>Peduoviridae</taxon>
        <taxon>Maltschvirus</taxon>
        <taxon>Maltschvirus maltsch</taxon>
    </lineage>
</organism>
<reference evidence="1" key="1">
    <citation type="submission" date="2020-05" db="EMBL/GenBank/DDBJ databases">
        <authorList>
            <person name="Chiriac C."/>
            <person name="Salcher M."/>
            <person name="Ghai R."/>
            <person name="Kavagutti S V."/>
        </authorList>
    </citation>
    <scope>NUCLEOTIDE SEQUENCE</scope>
</reference>
<name>A0A6J5QT83_9CAUD</name>
<protein>
    <submittedName>
        <fullName evidence="1">Uncharacterized protein</fullName>
    </submittedName>
</protein>
<sequence>MGGMKDLWIKRASESNEAAAAAMEAAMNGKAYPSAPGWKDPGISKENATRITESSNIRLAQVRQQFEQGFTGTADELAEWMGWSPFTMRPLCTRLRQLNVIERTPERRRGAGGGTAAVLRLKRNTMTAA</sequence>
<dbReference type="SUPFAM" id="SSF46785">
    <property type="entry name" value="Winged helix' DNA-binding domain"/>
    <property type="match status" value="1"/>
</dbReference>